<sequence length="75" mass="7842">MGDGDDHKGAPMSEKERREARLAEALRANLHRRKAQAKSRRAGDGDPRAGIDAAAFAATPAAANAGRSDEDGDDA</sequence>
<evidence type="ECO:0000313" key="2">
    <source>
        <dbReference type="EMBL" id="MBH0238418.1"/>
    </source>
</evidence>
<dbReference type="AlphaFoldDB" id="A0A931MX39"/>
<protein>
    <submittedName>
        <fullName evidence="2">Uncharacterized protein</fullName>
    </submittedName>
</protein>
<dbReference type="RefSeq" id="WP_197311735.1">
    <property type="nucleotide sequence ID" value="NZ_JADZLT010000050.1"/>
</dbReference>
<name>A0A931MX39_9HYPH</name>
<feature type="compositionally biased region" description="Basic residues" evidence="1">
    <location>
        <begin position="29"/>
        <end position="40"/>
    </location>
</feature>
<dbReference type="EMBL" id="JADZLT010000050">
    <property type="protein sequence ID" value="MBH0238418.1"/>
    <property type="molecule type" value="Genomic_DNA"/>
</dbReference>
<feature type="compositionally biased region" description="Low complexity" evidence="1">
    <location>
        <begin position="50"/>
        <end position="65"/>
    </location>
</feature>
<gene>
    <name evidence="2" type="ORF">I5731_11330</name>
</gene>
<feature type="region of interest" description="Disordered" evidence="1">
    <location>
        <begin position="28"/>
        <end position="75"/>
    </location>
</feature>
<comment type="caution">
    <text evidence="2">The sequence shown here is derived from an EMBL/GenBank/DDBJ whole genome shotgun (WGS) entry which is preliminary data.</text>
</comment>
<reference evidence="2" key="1">
    <citation type="submission" date="2020-12" db="EMBL/GenBank/DDBJ databases">
        <title>Methylobrevis albus sp. nov., isolated from fresh water lack sediment.</title>
        <authorList>
            <person name="Zou Q."/>
        </authorList>
    </citation>
    <scope>NUCLEOTIDE SEQUENCE</scope>
    <source>
        <strain evidence="2">L22</strain>
    </source>
</reference>
<organism evidence="2 3">
    <name type="scientific">Methylobrevis albus</name>
    <dbReference type="NCBI Taxonomy" id="2793297"/>
    <lineage>
        <taxon>Bacteria</taxon>
        <taxon>Pseudomonadati</taxon>
        <taxon>Pseudomonadota</taxon>
        <taxon>Alphaproteobacteria</taxon>
        <taxon>Hyphomicrobiales</taxon>
        <taxon>Pleomorphomonadaceae</taxon>
        <taxon>Methylobrevis</taxon>
    </lineage>
</organism>
<evidence type="ECO:0000313" key="3">
    <source>
        <dbReference type="Proteomes" id="UP000631694"/>
    </source>
</evidence>
<dbReference type="Proteomes" id="UP000631694">
    <property type="component" value="Unassembled WGS sequence"/>
</dbReference>
<feature type="region of interest" description="Disordered" evidence="1">
    <location>
        <begin position="1"/>
        <end position="20"/>
    </location>
</feature>
<accession>A0A931MX39</accession>
<evidence type="ECO:0000256" key="1">
    <source>
        <dbReference type="SAM" id="MobiDB-lite"/>
    </source>
</evidence>
<proteinExistence type="predicted"/>
<keyword evidence="3" id="KW-1185">Reference proteome</keyword>